<dbReference type="InterPro" id="IPR000175">
    <property type="entry name" value="Na/ntran_symport"/>
</dbReference>
<sequence length="80" mass="8959">MLLTLGLGTQFTVLETVVTTIVDLWPQKLRGKNHKLLADSTVMFLLGLIICTNGGMYSHFGFHLGELPNQFRPLTYGDYT</sequence>
<evidence type="ECO:0000313" key="10">
    <source>
        <dbReference type="Proteomes" id="UP001234178"/>
    </source>
</evidence>
<evidence type="ECO:0000256" key="2">
    <source>
        <dbReference type="ARBA" id="ARBA00006459"/>
    </source>
</evidence>
<keyword evidence="4 8" id="KW-0812">Transmembrane</keyword>
<comment type="caution">
    <text evidence="9">The sequence shown here is derived from an EMBL/GenBank/DDBJ whole genome shotgun (WGS) entry which is preliminary data.</text>
</comment>
<dbReference type="EMBL" id="JAOYFB010000003">
    <property type="protein sequence ID" value="KAK4010399.1"/>
    <property type="molecule type" value="Genomic_DNA"/>
</dbReference>
<dbReference type="InterPro" id="IPR037272">
    <property type="entry name" value="SNS_sf"/>
</dbReference>
<evidence type="ECO:0000313" key="9">
    <source>
        <dbReference type="EMBL" id="KAK4010399.1"/>
    </source>
</evidence>
<evidence type="ECO:0000256" key="3">
    <source>
        <dbReference type="ARBA" id="ARBA00022448"/>
    </source>
</evidence>
<evidence type="ECO:0000256" key="8">
    <source>
        <dbReference type="SAM" id="Phobius"/>
    </source>
</evidence>
<proteinExistence type="inferred from homology"/>
<name>A0ABQ9ZBW1_9CRUS</name>
<dbReference type="PANTHER" id="PTHR11616:SF240">
    <property type="entry name" value="BLOATED TUBULES, ISOFORM B-RELATED"/>
    <property type="match status" value="1"/>
</dbReference>
<dbReference type="PANTHER" id="PTHR11616">
    <property type="entry name" value="SODIUM/CHLORIDE DEPENDENT TRANSPORTER"/>
    <property type="match status" value="1"/>
</dbReference>
<dbReference type="Pfam" id="PF00209">
    <property type="entry name" value="SNF"/>
    <property type="match status" value="1"/>
</dbReference>
<keyword evidence="6 8" id="KW-1133">Transmembrane helix</keyword>
<comment type="similarity">
    <text evidence="2">Belongs to the sodium:neurotransmitter symporter (SNF) (TC 2.A.22) family.</text>
</comment>
<accession>A0ABQ9ZBW1</accession>
<keyword evidence="5" id="KW-0769">Symport</keyword>
<dbReference type="SUPFAM" id="SSF161070">
    <property type="entry name" value="SNF-like"/>
    <property type="match status" value="1"/>
</dbReference>
<keyword evidence="3" id="KW-0813">Transport</keyword>
<organism evidence="9 10">
    <name type="scientific">Daphnia magna</name>
    <dbReference type="NCBI Taxonomy" id="35525"/>
    <lineage>
        <taxon>Eukaryota</taxon>
        <taxon>Metazoa</taxon>
        <taxon>Ecdysozoa</taxon>
        <taxon>Arthropoda</taxon>
        <taxon>Crustacea</taxon>
        <taxon>Branchiopoda</taxon>
        <taxon>Diplostraca</taxon>
        <taxon>Cladocera</taxon>
        <taxon>Anomopoda</taxon>
        <taxon>Daphniidae</taxon>
        <taxon>Daphnia</taxon>
    </lineage>
</organism>
<reference evidence="9 10" key="1">
    <citation type="journal article" date="2023" name="Nucleic Acids Res.">
        <title>The hologenome of Daphnia magna reveals possible DNA methylation and microbiome-mediated evolution of the host genome.</title>
        <authorList>
            <person name="Chaturvedi A."/>
            <person name="Li X."/>
            <person name="Dhandapani V."/>
            <person name="Marshall H."/>
            <person name="Kissane S."/>
            <person name="Cuenca-Cambronero M."/>
            <person name="Asole G."/>
            <person name="Calvet F."/>
            <person name="Ruiz-Romero M."/>
            <person name="Marangio P."/>
            <person name="Guigo R."/>
            <person name="Rago D."/>
            <person name="Mirbahai L."/>
            <person name="Eastwood N."/>
            <person name="Colbourne J.K."/>
            <person name="Zhou J."/>
            <person name="Mallon E."/>
            <person name="Orsini L."/>
        </authorList>
    </citation>
    <scope>NUCLEOTIDE SEQUENCE [LARGE SCALE GENOMIC DNA]</scope>
    <source>
        <strain evidence="9">LRV0_1</strain>
    </source>
</reference>
<protein>
    <submittedName>
        <fullName evidence="9">Uncharacterized protein</fullName>
    </submittedName>
</protein>
<dbReference type="Proteomes" id="UP001234178">
    <property type="component" value="Unassembled WGS sequence"/>
</dbReference>
<keyword evidence="7 8" id="KW-0472">Membrane</keyword>
<evidence type="ECO:0000256" key="1">
    <source>
        <dbReference type="ARBA" id="ARBA00004141"/>
    </source>
</evidence>
<evidence type="ECO:0000256" key="5">
    <source>
        <dbReference type="ARBA" id="ARBA00022847"/>
    </source>
</evidence>
<feature type="transmembrane region" description="Helical" evidence="8">
    <location>
        <begin position="43"/>
        <end position="62"/>
    </location>
</feature>
<keyword evidence="10" id="KW-1185">Reference proteome</keyword>
<evidence type="ECO:0000256" key="7">
    <source>
        <dbReference type="ARBA" id="ARBA00023136"/>
    </source>
</evidence>
<evidence type="ECO:0000256" key="4">
    <source>
        <dbReference type="ARBA" id="ARBA00022692"/>
    </source>
</evidence>
<comment type="subcellular location">
    <subcellularLocation>
        <location evidence="1">Membrane</location>
        <topology evidence="1">Multi-pass membrane protein</topology>
    </subcellularLocation>
</comment>
<gene>
    <name evidence="9" type="ORF">OUZ56_019542</name>
</gene>
<evidence type="ECO:0000256" key="6">
    <source>
        <dbReference type="ARBA" id="ARBA00022989"/>
    </source>
</evidence>